<feature type="chain" id="PRO_5020773998" description="Peptidase inhibitor family I36 protein" evidence="1">
    <location>
        <begin position="29"/>
        <end position="197"/>
    </location>
</feature>
<evidence type="ECO:0000313" key="3">
    <source>
        <dbReference type="Proteomes" id="UP000292695"/>
    </source>
</evidence>
<dbReference type="EMBL" id="SJKA01000008">
    <property type="protein sequence ID" value="TCC30455.1"/>
    <property type="molecule type" value="Genomic_DNA"/>
</dbReference>
<organism evidence="2 3">
    <name type="scientific">Kribbella sindirgiensis</name>
    <dbReference type="NCBI Taxonomy" id="1124744"/>
    <lineage>
        <taxon>Bacteria</taxon>
        <taxon>Bacillati</taxon>
        <taxon>Actinomycetota</taxon>
        <taxon>Actinomycetes</taxon>
        <taxon>Propionibacteriales</taxon>
        <taxon>Kribbellaceae</taxon>
        <taxon>Kribbella</taxon>
    </lineage>
</organism>
<dbReference type="OrthoDB" id="3541237at2"/>
<keyword evidence="1" id="KW-0732">Signal</keyword>
<evidence type="ECO:0000313" key="2">
    <source>
        <dbReference type="EMBL" id="TCC30455.1"/>
    </source>
</evidence>
<dbReference type="Proteomes" id="UP000292695">
    <property type="component" value="Unassembled WGS sequence"/>
</dbReference>
<reference evidence="2 3" key="1">
    <citation type="submission" date="2019-02" db="EMBL/GenBank/DDBJ databases">
        <title>Kribbella capetownensis sp. nov. and Kribbella speibonae sp. nov., isolated from soil.</title>
        <authorList>
            <person name="Curtis S.M."/>
            <person name="Norton I."/>
            <person name="Everest G.J."/>
            <person name="Meyers P.R."/>
        </authorList>
    </citation>
    <scope>NUCLEOTIDE SEQUENCE [LARGE SCALE GENOMIC DNA]</scope>
    <source>
        <strain evidence="2 3">DSM 27082</strain>
    </source>
</reference>
<dbReference type="RefSeq" id="WP_131292261.1">
    <property type="nucleotide sequence ID" value="NZ_SJKA01000008.1"/>
</dbReference>
<protein>
    <recommendedName>
        <fullName evidence="4">Peptidase inhibitor family I36 protein</fullName>
    </recommendedName>
</protein>
<sequence>MRSRTMARLWVGLTALAVSASGALMANAAPPDERTTSQQARFATQARSAGLTAAQAKELQRKVDDRMAQIKVPVHQVSFNQIMADDGSARLTLGAPGAAAPRNILCDDGNLCLWAGDYYDHERHDLFYCRLYNLADWGFNDRLTSYMNEQSKGTRARFYNWQGGKWVQKFTSVAPHQDPDLGRWQGLNNMIDAVRPC</sequence>
<evidence type="ECO:0000256" key="1">
    <source>
        <dbReference type="SAM" id="SignalP"/>
    </source>
</evidence>
<accession>A0A4R0IP37</accession>
<dbReference type="AlphaFoldDB" id="A0A4R0IP37"/>
<comment type="caution">
    <text evidence="2">The sequence shown here is derived from an EMBL/GenBank/DDBJ whole genome shotgun (WGS) entry which is preliminary data.</text>
</comment>
<keyword evidence="3" id="KW-1185">Reference proteome</keyword>
<evidence type="ECO:0008006" key="4">
    <source>
        <dbReference type="Google" id="ProtNLM"/>
    </source>
</evidence>
<proteinExistence type="predicted"/>
<name>A0A4R0IP37_9ACTN</name>
<gene>
    <name evidence="2" type="ORF">E0H50_23895</name>
</gene>
<feature type="signal peptide" evidence="1">
    <location>
        <begin position="1"/>
        <end position="28"/>
    </location>
</feature>